<name>A0A1M7PLD9_9ACTN</name>
<evidence type="ECO:0000259" key="6">
    <source>
        <dbReference type="Pfam" id="PF00441"/>
    </source>
</evidence>
<keyword evidence="4 5" id="KW-0274">FAD</keyword>
<dbReference type="AlphaFoldDB" id="A0A1M7PLD9"/>
<keyword evidence="5" id="KW-0560">Oxidoreductase</keyword>
<dbReference type="OrthoDB" id="3860847at2"/>
<reference evidence="8 9" key="1">
    <citation type="submission" date="2016-11" db="EMBL/GenBank/DDBJ databases">
        <authorList>
            <person name="Jaros S."/>
            <person name="Januszkiewicz K."/>
            <person name="Wedrychowicz H."/>
        </authorList>
    </citation>
    <scope>NUCLEOTIDE SEQUENCE [LARGE SCALE GENOMIC DNA]</scope>
    <source>
        <strain evidence="8 9">CGMCC 4.2025</strain>
    </source>
</reference>
<evidence type="ECO:0000256" key="4">
    <source>
        <dbReference type="ARBA" id="ARBA00022827"/>
    </source>
</evidence>
<dbReference type="InterPro" id="IPR006091">
    <property type="entry name" value="Acyl-CoA_Oxase/DH_mid-dom"/>
</dbReference>
<sequence length="575" mass="61369">MTGGQEARTAARVAELNAAFGDPGDPVNPVGHDRLLEADEAGELSAAGEKLLDAFGLNAEFVPTALGGRLERVDSLARVLREVFRRDVALGLGYGVTSFMAAVNVWTGGDERQRTRLAEILLGGGRVSVAYHELAHGNDFLRNEFEARVQPDGSFLLHGAKQVVNNAGRADAWLLFSRTDPAPGPRSHSVLMVERAEVAPERLTVLPRYGTVGVRGCLLSGLDFDRAPVPGRALVGELGHGADLALRSFQLTRSALPGMALGAADTALRTVVSFARGRRLYQRTVDAIPQARATLGDAFLDLLISDCLCLAGTRSVHLLPDEASVYASAVKYLVPALLQGAMHDLSIVLGARFYLRQGEFGIFQKHLRDLPVLSLGHAGAAACQATIIPQLPRLARRSWFRGEAAPGALFDPRGDLPETPFGRLALTGDRDGLSASLVAAADTAPDGSPQEAAVRALARQLTGELRLIQQESLALPPQDRTALASPAAFALADRYAVLLAGAAVLGVWRRAGDRGDDPFLADPAWAAAALHRLVRRLGRRPADLPAGCVGRVQEELLRRHAERRSFDLYDTALAG</sequence>
<dbReference type="Pfam" id="PF00441">
    <property type="entry name" value="Acyl-CoA_dh_1"/>
    <property type="match status" value="1"/>
</dbReference>
<evidence type="ECO:0000256" key="3">
    <source>
        <dbReference type="ARBA" id="ARBA00022630"/>
    </source>
</evidence>
<evidence type="ECO:0000256" key="5">
    <source>
        <dbReference type="RuleBase" id="RU362125"/>
    </source>
</evidence>
<dbReference type="InterPro" id="IPR037069">
    <property type="entry name" value="AcylCoA_DH/ox_N_sf"/>
</dbReference>
<dbReference type="InterPro" id="IPR046373">
    <property type="entry name" value="Acyl-CoA_Oxase/DH_mid-dom_sf"/>
</dbReference>
<dbReference type="InterPro" id="IPR009075">
    <property type="entry name" value="AcylCo_DH/oxidase_C"/>
</dbReference>
<dbReference type="InterPro" id="IPR036250">
    <property type="entry name" value="AcylCo_DH-like_C"/>
</dbReference>
<dbReference type="GO" id="GO:0050660">
    <property type="term" value="F:flavin adenine dinucleotide binding"/>
    <property type="evidence" value="ECO:0007669"/>
    <property type="project" value="InterPro"/>
</dbReference>
<keyword evidence="3 5" id="KW-0285">Flavoprotein</keyword>
<gene>
    <name evidence="8" type="ORF">SAMN05216499_12427</name>
</gene>
<dbReference type="RefSeq" id="WP_073501763.1">
    <property type="nucleotide sequence ID" value="NZ_FRBI01000024.1"/>
</dbReference>
<comment type="similarity">
    <text evidence="2 5">Belongs to the acyl-CoA dehydrogenase family.</text>
</comment>
<dbReference type="PANTHER" id="PTHR43884">
    <property type="entry name" value="ACYL-COA DEHYDROGENASE"/>
    <property type="match status" value="1"/>
</dbReference>
<protein>
    <submittedName>
        <fullName evidence="8">Acyl-CoA dehydrogenase</fullName>
    </submittedName>
</protein>
<dbReference type="CDD" id="cd00567">
    <property type="entry name" value="ACAD"/>
    <property type="match status" value="1"/>
</dbReference>
<dbReference type="InterPro" id="IPR009100">
    <property type="entry name" value="AcylCoA_DH/oxidase_NM_dom_sf"/>
</dbReference>
<dbReference type="Pfam" id="PF02770">
    <property type="entry name" value="Acyl-CoA_dh_M"/>
    <property type="match status" value="1"/>
</dbReference>
<organism evidence="8 9">
    <name type="scientific">Actinacidiphila paucisporea</name>
    <dbReference type="NCBI Taxonomy" id="310782"/>
    <lineage>
        <taxon>Bacteria</taxon>
        <taxon>Bacillati</taxon>
        <taxon>Actinomycetota</taxon>
        <taxon>Actinomycetes</taxon>
        <taxon>Kitasatosporales</taxon>
        <taxon>Streptomycetaceae</taxon>
        <taxon>Actinacidiphila</taxon>
    </lineage>
</organism>
<dbReference type="Proteomes" id="UP000184111">
    <property type="component" value="Unassembled WGS sequence"/>
</dbReference>
<evidence type="ECO:0000313" key="9">
    <source>
        <dbReference type="Proteomes" id="UP000184111"/>
    </source>
</evidence>
<dbReference type="GO" id="GO:0003995">
    <property type="term" value="F:acyl-CoA dehydrogenase activity"/>
    <property type="evidence" value="ECO:0007669"/>
    <property type="project" value="TreeGrafter"/>
</dbReference>
<accession>A0A1M7PLD9</accession>
<dbReference type="STRING" id="310782.SAMN05216499_12427"/>
<evidence type="ECO:0000313" key="8">
    <source>
        <dbReference type="EMBL" id="SHN17950.1"/>
    </source>
</evidence>
<evidence type="ECO:0000256" key="1">
    <source>
        <dbReference type="ARBA" id="ARBA00001974"/>
    </source>
</evidence>
<dbReference type="Gene3D" id="1.20.140.10">
    <property type="entry name" value="Butyryl-CoA Dehydrogenase, subunit A, domain 3"/>
    <property type="match status" value="1"/>
</dbReference>
<comment type="cofactor">
    <cofactor evidence="1 5">
        <name>FAD</name>
        <dbReference type="ChEBI" id="CHEBI:57692"/>
    </cofactor>
</comment>
<feature type="domain" description="Acyl-CoA dehydrogenase/oxidase C-terminal" evidence="6">
    <location>
        <begin position="239"/>
        <end position="388"/>
    </location>
</feature>
<feature type="domain" description="Acyl-CoA oxidase/dehydrogenase middle" evidence="7">
    <location>
        <begin position="130"/>
        <end position="226"/>
    </location>
</feature>
<evidence type="ECO:0000259" key="7">
    <source>
        <dbReference type="Pfam" id="PF02770"/>
    </source>
</evidence>
<dbReference type="EMBL" id="FRBI01000024">
    <property type="protein sequence ID" value="SHN17950.1"/>
    <property type="molecule type" value="Genomic_DNA"/>
</dbReference>
<dbReference type="SUPFAM" id="SSF47203">
    <property type="entry name" value="Acyl-CoA dehydrogenase C-terminal domain-like"/>
    <property type="match status" value="1"/>
</dbReference>
<evidence type="ECO:0000256" key="2">
    <source>
        <dbReference type="ARBA" id="ARBA00009347"/>
    </source>
</evidence>
<dbReference type="Gene3D" id="2.40.110.10">
    <property type="entry name" value="Butyryl-CoA Dehydrogenase, subunit A, domain 2"/>
    <property type="match status" value="1"/>
</dbReference>
<keyword evidence="9" id="KW-1185">Reference proteome</keyword>
<dbReference type="Gene3D" id="1.10.540.10">
    <property type="entry name" value="Acyl-CoA dehydrogenase/oxidase, N-terminal domain"/>
    <property type="match status" value="1"/>
</dbReference>
<dbReference type="PANTHER" id="PTHR43884:SF12">
    <property type="entry name" value="ISOVALERYL-COA DEHYDROGENASE, MITOCHONDRIAL-RELATED"/>
    <property type="match status" value="1"/>
</dbReference>
<dbReference type="SUPFAM" id="SSF56645">
    <property type="entry name" value="Acyl-CoA dehydrogenase NM domain-like"/>
    <property type="match status" value="1"/>
</dbReference>
<proteinExistence type="inferred from homology"/>